<evidence type="ECO:0000256" key="2">
    <source>
        <dbReference type="PROSITE-ProRule" id="PRU00335"/>
    </source>
</evidence>
<dbReference type="RefSeq" id="WP_240263372.1">
    <property type="nucleotide sequence ID" value="NZ_CP092488.2"/>
</dbReference>
<evidence type="ECO:0000313" key="5">
    <source>
        <dbReference type="EMBL" id="UMB71623.1"/>
    </source>
</evidence>
<dbReference type="PRINTS" id="PR00455">
    <property type="entry name" value="HTHTETR"/>
</dbReference>
<evidence type="ECO:0000256" key="1">
    <source>
        <dbReference type="ARBA" id="ARBA00023125"/>
    </source>
</evidence>
<dbReference type="Proteomes" id="UP001055336">
    <property type="component" value="Chromosome"/>
</dbReference>
<dbReference type="InterPro" id="IPR001647">
    <property type="entry name" value="HTH_TetR"/>
</dbReference>
<keyword evidence="6" id="KW-1185">Reference proteome</keyword>
<evidence type="ECO:0000259" key="4">
    <source>
        <dbReference type="PROSITE" id="PS50977"/>
    </source>
</evidence>
<dbReference type="InterPro" id="IPR036271">
    <property type="entry name" value="Tet_transcr_reg_TetR-rel_C_sf"/>
</dbReference>
<feature type="DNA-binding region" description="H-T-H motif" evidence="2">
    <location>
        <begin position="43"/>
        <end position="62"/>
    </location>
</feature>
<organism evidence="5 6">
    <name type="scientific">Mycobacterium paraterrae</name>
    <dbReference type="NCBI Taxonomy" id="577492"/>
    <lineage>
        <taxon>Bacteria</taxon>
        <taxon>Bacillati</taxon>
        <taxon>Actinomycetota</taxon>
        <taxon>Actinomycetes</taxon>
        <taxon>Mycobacteriales</taxon>
        <taxon>Mycobacteriaceae</taxon>
        <taxon>Mycobacterium</taxon>
    </lineage>
</organism>
<reference evidence="5" key="1">
    <citation type="submission" date="2022-08" db="EMBL/GenBank/DDBJ databases">
        <title>Whole genome sequencing of non-tuberculosis mycobacteria type-strains.</title>
        <authorList>
            <person name="Igarashi Y."/>
            <person name="Osugi A."/>
            <person name="Mitarai S."/>
        </authorList>
    </citation>
    <scope>NUCLEOTIDE SEQUENCE</scope>
    <source>
        <strain evidence="5">DSM 45127</strain>
    </source>
</reference>
<protein>
    <submittedName>
        <fullName evidence="5">TetR family transcriptional regulator</fullName>
    </submittedName>
</protein>
<dbReference type="Pfam" id="PF00440">
    <property type="entry name" value="TetR_N"/>
    <property type="match status" value="1"/>
</dbReference>
<dbReference type="EMBL" id="CP092488">
    <property type="protein sequence ID" value="UMB71623.1"/>
    <property type="molecule type" value="Genomic_DNA"/>
</dbReference>
<dbReference type="Pfam" id="PF17939">
    <property type="entry name" value="TetR_C_30"/>
    <property type="match status" value="1"/>
</dbReference>
<dbReference type="Gene3D" id="1.10.357.10">
    <property type="entry name" value="Tetracycline Repressor, domain 2"/>
    <property type="match status" value="1"/>
</dbReference>
<feature type="domain" description="HTH tetR-type" evidence="4">
    <location>
        <begin position="20"/>
        <end position="80"/>
    </location>
</feature>
<evidence type="ECO:0000256" key="3">
    <source>
        <dbReference type="SAM" id="MobiDB-lite"/>
    </source>
</evidence>
<dbReference type="PANTHER" id="PTHR30055">
    <property type="entry name" value="HTH-TYPE TRANSCRIPTIONAL REGULATOR RUTR"/>
    <property type="match status" value="1"/>
</dbReference>
<sequence>MTAPAPGNQPPRSTRAVNREDRRDRLLNSAEELFADRGYFGVSVRDITDHAGTRLASISEQFGGKEGLFRAVLLRRIQPLNDDRRARLAALPVRGTRTQRLRAIIDAFAEPMRQRARNPGWDNYFRFIAQLANSGHPIRRFIADEYNVMAADFIAHLHALFPAATDAAIHDAYLHLVAASLHTYSNNLRLDSLTEGRMHTYDIDERHHALVRFAEGGIIALATDTAPRRPPTEF</sequence>
<dbReference type="SUPFAM" id="SSF48498">
    <property type="entry name" value="Tetracyclin repressor-like, C-terminal domain"/>
    <property type="match status" value="1"/>
</dbReference>
<dbReference type="InterPro" id="IPR050109">
    <property type="entry name" value="HTH-type_TetR-like_transc_reg"/>
</dbReference>
<dbReference type="InterPro" id="IPR009057">
    <property type="entry name" value="Homeodomain-like_sf"/>
</dbReference>
<dbReference type="PANTHER" id="PTHR30055:SF235">
    <property type="entry name" value="TRANSCRIPTIONAL REGULATORY PROTEIN"/>
    <property type="match status" value="1"/>
</dbReference>
<feature type="region of interest" description="Disordered" evidence="3">
    <location>
        <begin position="1"/>
        <end position="20"/>
    </location>
</feature>
<evidence type="ECO:0000313" key="6">
    <source>
        <dbReference type="Proteomes" id="UP001055336"/>
    </source>
</evidence>
<dbReference type="PROSITE" id="PS50977">
    <property type="entry name" value="HTH_TETR_2"/>
    <property type="match status" value="1"/>
</dbReference>
<keyword evidence="1 2" id="KW-0238">DNA-binding</keyword>
<name>A0ABY3VSM7_9MYCO</name>
<proteinExistence type="predicted"/>
<accession>A0ABY3VSM7</accession>
<dbReference type="SUPFAM" id="SSF46689">
    <property type="entry name" value="Homeodomain-like"/>
    <property type="match status" value="1"/>
</dbReference>
<gene>
    <name evidence="5" type="ORF">MKK62_10510</name>
</gene>
<dbReference type="InterPro" id="IPR041586">
    <property type="entry name" value="PsrA_TetR_C"/>
</dbReference>